<gene>
    <name evidence="2" type="ORF">GCM10007932_40440</name>
</gene>
<proteinExistence type="predicted"/>
<feature type="domain" description="Serine aminopeptidase S33" evidence="1">
    <location>
        <begin position="54"/>
        <end position="311"/>
    </location>
</feature>
<dbReference type="Pfam" id="PF12146">
    <property type="entry name" value="Hydrolase_4"/>
    <property type="match status" value="1"/>
</dbReference>
<protein>
    <submittedName>
        <fullName evidence="2">Lysophospholipase L2</fullName>
    </submittedName>
</protein>
<reference evidence="3" key="1">
    <citation type="journal article" date="2019" name="Int. J. Syst. Evol. Microbiol.">
        <title>The Global Catalogue of Microorganisms (GCM) 10K type strain sequencing project: providing services to taxonomists for standard genome sequencing and annotation.</title>
        <authorList>
            <consortium name="The Broad Institute Genomics Platform"/>
            <consortium name="The Broad Institute Genome Sequencing Center for Infectious Disease"/>
            <person name="Wu L."/>
            <person name="Ma J."/>
        </authorList>
    </citation>
    <scope>NUCLEOTIDE SEQUENCE [LARGE SCALE GENOMIC DNA]</scope>
    <source>
        <strain evidence="3">NBRC 15640</strain>
    </source>
</reference>
<dbReference type="InterPro" id="IPR022742">
    <property type="entry name" value="Hydrolase_4"/>
</dbReference>
<evidence type="ECO:0000313" key="2">
    <source>
        <dbReference type="EMBL" id="GLQ74683.1"/>
    </source>
</evidence>
<dbReference type="SUPFAM" id="SSF53474">
    <property type="entry name" value="alpha/beta-Hydrolases"/>
    <property type="match status" value="1"/>
</dbReference>
<dbReference type="RefSeq" id="WP_126609448.1">
    <property type="nucleotide sequence ID" value="NZ_AP025144.1"/>
</dbReference>
<accession>A0AAV5NVW4</accession>
<comment type="caution">
    <text evidence="2">The sequence shown here is derived from an EMBL/GenBank/DDBJ whole genome shotgun (WGS) entry which is preliminary data.</text>
</comment>
<keyword evidence="3" id="KW-1185">Reference proteome</keyword>
<dbReference type="InterPro" id="IPR051044">
    <property type="entry name" value="MAG_DAG_Lipase"/>
</dbReference>
<organism evidence="2 3">
    <name type="scientific">Vibrio penaeicida</name>
    <dbReference type="NCBI Taxonomy" id="104609"/>
    <lineage>
        <taxon>Bacteria</taxon>
        <taxon>Pseudomonadati</taxon>
        <taxon>Pseudomonadota</taxon>
        <taxon>Gammaproteobacteria</taxon>
        <taxon>Vibrionales</taxon>
        <taxon>Vibrionaceae</taxon>
        <taxon>Vibrio</taxon>
    </lineage>
</organism>
<dbReference type="Gene3D" id="3.40.50.1820">
    <property type="entry name" value="alpha/beta hydrolase"/>
    <property type="match status" value="1"/>
</dbReference>
<evidence type="ECO:0000313" key="3">
    <source>
        <dbReference type="Proteomes" id="UP001156690"/>
    </source>
</evidence>
<dbReference type="AlphaFoldDB" id="A0AAV5NVW4"/>
<evidence type="ECO:0000259" key="1">
    <source>
        <dbReference type="Pfam" id="PF12146"/>
    </source>
</evidence>
<dbReference type="Proteomes" id="UP001156690">
    <property type="component" value="Unassembled WGS sequence"/>
</dbReference>
<dbReference type="EMBL" id="BSNX01000056">
    <property type="protein sequence ID" value="GLQ74683.1"/>
    <property type="molecule type" value="Genomic_DNA"/>
</dbReference>
<name>A0AAV5NVW4_9VIBR</name>
<dbReference type="InterPro" id="IPR029058">
    <property type="entry name" value="AB_hydrolase_fold"/>
</dbReference>
<sequence length="332" mass="38238">MSEFASSNYTFSQEDSFSQYYAQQIAPFWQQRQHGYSQGTNGRRLYWISLTSPKHTKAIMVVNGRIESTWKYQELFFDLFQQGYDIYSYDHQGQGLSDRLTENPELGHVMDFGDYVDDMALMVEQFGFSRYEQSFLLGHSMGGAIITRYLQTHANHPFVATALSAPMFGVNLSWYMRPVAKILSGLIDTFSNKPNFAPGQGAYWSKPFENNPLTFSKTRYTWFRDLYESMPQLKLGGPSSRWVWQSLTAAQTCVDKAADIKTPLLLLQAGDDIIVSNQAQSEFIQNLKREKRVTHMVSLPDSRHELLFERDHIRNAALESILRFFQGNTSKE</sequence>
<dbReference type="PANTHER" id="PTHR11614">
    <property type="entry name" value="PHOSPHOLIPASE-RELATED"/>
    <property type="match status" value="1"/>
</dbReference>